<dbReference type="Pfam" id="PF00023">
    <property type="entry name" value="Ank"/>
    <property type="match status" value="2"/>
</dbReference>
<proteinExistence type="predicted"/>
<dbReference type="PANTHER" id="PTHR24141">
    <property type="entry name" value="2-5A-DEPENDENT RIBONUCLEASE"/>
    <property type="match status" value="1"/>
</dbReference>
<evidence type="ECO:0000256" key="1">
    <source>
        <dbReference type="ARBA" id="ARBA00022737"/>
    </source>
</evidence>
<dbReference type="Gene3D" id="1.25.40.20">
    <property type="entry name" value="Ankyrin repeat-containing domain"/>
    <property type="match status" value="4"/>
</dbReference>
<feature type="repeat" description="ANK" evidence="3">
    <location>
        <begin position="250"/>
        <end position="282"/>
    </location>
</feature>
<dbReference type="PROSITE" id="PS50088">
    <property type="entry name" value="ANK_REPEAT"/>
    <property type="match status" value="6"/>
</dbReference>
<dbReference type="PRINTS" id="PR00625">
    <property type="entry name" value="JDOMAIN"/>
</dbReference>
<feature type="repeat" description="ANK" evidence="3">
    <location>
        <begin position="76"/>
        <end position="108"/>
    </location>
</feature>
<keyword evidence="1" id="KW-0677">Repeat</keyword>
<dbReference type="Gene3D" id="1.10.287.110">
    <property type="entry name" value="DnaJ domain"/>
    <property type="match status" value="1"/>
</dbReference>
<dbReference type="AlphaFoldDB" id="A0A813BJX7"/>
<dbReference type="Proteomes" id="UP000601435">
    <property type="component" value="Unassembled WGS sequence"/>
</dbReference>
<feature type="repeat" description="ANK" evidence="3">
    <location>
        <begin position="184"/>
        <end position="216"/>
    </location>
</feature>
<feature type="repeat" description="ANK" evidence="3">
    <location>
        <begin position="333"/>
        <end position="365"/>
    </location>
</feature>
<dbReference type="PANTHER" id="PTHR24141:SF1">
    <property type="entry name" value="2-5A-DEPENDENT RIBONUCLEASE"/>
    <property type="match status" value="1"/>
</dbReference>
<dbReference type="GO" id="GO:0004540">
    <property type="term" value="F:RNA nuclease activity"/>
    <property type="evidence" value="ECO:0007669"/>
    <property type="project" value="TreeGrafter"/>
</dbReference>
<evidence type="ECO:0000256" key="2">
    <source>
        <dbReference type="ARBA" id="ARBA00023043"/>
    </source>
</evidence>
<dbReference type="Pfam" id="PF12796">
    <property type="entry name" value="Ank_2"/>
    <property type="match status" value="2"/>
</dbReference>
<dbReference type="InterPro" id="IPR001623">
    <property type="entry name" value="DnaJ_domain"/>
</dbReference>
<dbReference type="SMART" id="SM00271">
    <property type="entry name" value="DnaJ"/>
    <property type="match status" value="1"/>
</dbReference>
<dbReference type="InterPro" id="IPR002110">
    <property type="entry name" value="Ankyrin_rpt"/>
</dbReference>
<feature type="domain" description="J" evidence="4">
    <location>
        <begin position="5"/>
        <end position="65"/>
    </location>
</feature>
<dbReference type="InterPro" id="IPR036770">
    <property type="entry name" value="Ankyrin_rpt-contain_sf"/>
</dbReference>
<protein>
    <recommendedName>
        <fullName evidence="4">J domain-containing protein</fullName>
    </recommendedName>
</protein>
<dbReference type="PROSITE" id="PS50076">
    <property type="entry name" value="DNAJ_2"/>
    <property type="match status" value="1"/>
</dbReference>
<evidence type="ECO:0000259" key="4">
    <source>
        <dbReference type="PROSITE" id="PS50076"/>
    </source>
</evidence>
<evidence type="ECO:0000256" key="3">
    <source>
        <dbReference type="PROSITE-ProRule" id="PRU00023"/>
    </source>
</evidence>
<reference evidence="5" key="1">
    <citation type="submission" date="2021-02" db="EMBL/GenBank/DDBJ databases">
        <authorList>
            <person name="Dougan E. K."/>
            <person name="Rhodes N."/>
            <person name="Thang M."/>
            <person name="Chan C."/>
        </authorList>
    </citation>
    <scope>NUCLEOTIDE SEQUENCE</scope>
</reference>
<comment type="caution">
    <text evidence="5">The sequence shown here is derived from an EMBL/GenBank/DDBJ whole genome shotgun (WGS) entry which is preliminary data.</text>
</comment>
<dbReference type="OrthoDB" id="4772757at2759"/>
<name>A0A813BJX7_9DINO</name>
<organism evidence="5 6">
    <name type="scientific">Symbiodinium necroappetens</name>
    <dbReference type="NCBI Taxonomy" id="1628268"/>
    <lineage>
        <taxon>Eukaryota</taxon>
        <taxon>Sar</taxon>
        <taxon>Alveolata</taxon>
        <taxon>Dinophyceae</taxon>
        <taxon>Suessiales</taxon>
        <taxon>Symbiodiniaceae</taxon>
        <taxon>Symbiodinium</taxon>
    </lineage>
</organism>
<dbReference type="SUPFAM" id="SSF46565">
    <property type="entry name" value="Chaperone J-domain"/>
    <property type="match status" value="1"/>
</dbReference>
<gene>
    <name evidence="5" type="ORF">SNEC2469_LOCUS30507</name>
</gene>
<dbReference type="SMART" id="SM00248">
    <property type="entry name" value="ANK"/>
    <property type="match status" value="8"/>
</dbReference>
<keyword evidence="2 3" id="KW-0040">ANK repeat</keyword>
<evidence type="ECO:0000313" key="6">
    <source>
        <dbReference type="Proteomes" id="UP000601435"/>
    </source>
</evidence>
<feature type="repeat" description="ANK" evidence="3">
    <location>
        <begin position="109"/>
        <end position="141"/>
    </location>
</feature>
<dbReference type="PROSITE" id="PS50297">
    <property type="entry name" value="ANK_REP_REGION"/>
    <property type="match status" value="3"/>
</dbReference>
<dbReference type="InterPro" id="IPR036869">
    <property type="entry name" value="J_dom_sf"/>
</dbReference>
<keyword evidence="6" id="KW-1185">Reference proteome</keyword>
<accession>A0A813BJX7</accession>
<dbReference type="EMBL" id="CAJNJA010071276">
    <property type="protein sequence ID" value="CAE7903436.1"/>
    <property type="molecule type" value="Genomic_DNA"/>
</dbReference>
<evidence type="ECO:0000313" key="5">
    <source>
        <dbReference type="EMBL" id="CAE7903436.1"/>
    </source>
</evidence>
<dbReference type="SUPFAM" id="SSF48403">
    <property type="entry name" value="Ankyrin repeat"/>
    <property type="match status" value="2"/>
</dbReference>
<dbReference type="Pfam" id="PF00226">
    <property type="entry name" value="DnaJ"/>
    <property type="match status" value="1"/>
</dbReference>
<feature type="repeat" description="ANK" evidence="3">
    <location>
        <begin position="217"/>
        <end position="249"/>
    </location>
</feature>
<dbReference type="CDD" id="cd06257">
    <property type="entry name" value="DnaJ"/>
    <property type="match status" value="1"/>
</dbReference>
<sequence length="411" mass="42730">MPLADAYETLGLRRSCSDEEIKQAYRALALKNHPDKVQDETRRRLATVRFQEIQAAYEIIIETRTRTFCLAAVAPASRTALMAACERGDLALASSLLAAAADLMAQDATGRSAILFAASAASLQVLRLLLEHAADVNSSNCAGHTCVMYAVGAGMQDSSKAAERLDVARLLLDEGASANGATGYGLSALMLASASGRVEMIELLVQRAAEINASTDIGLTALTMAADKGHVDAVKLLLRSTASADHRYSNDKTALMGAAALAHTAVVLALLEGRADVNARSGDGQSPLLYAVESGLKDGLVCPVAGEVHKPGAEATTKALLLAAADPNIAGPRHRTALHISVACGSVKLASLLLSARASLDALDEDGRSAMDMARPGFLDAVQAASPATGKHWLRRLGEICQVCAGASCFG</sequence>
<dbReference type="GO" id="GO:0006396">
    <property type="term" value="P:RNA processing"/>
    <property type="evidence" value="ECO:0007669"/>
    <property type="project" value="TreeGrafter"/>
</dbReference>
<dbReference type="GO" id="GO:0003723">
    <property type="term" value="F:RNA binding"/>
    <property type="evidence" value="ECO:0007669"/>
    <property type="project" value="TreeGrafter"/>
</dbReference>